<keyword evidence="6" id="KW-1185">Reference proteome</keyword>
<dbReference type="EMBL" id="CAAALY010249129">
    <property type="protein sequence ID" value="VEL35121.1"/>
    <property type="molecule type" value="Genomic_DNA"/>
</dbReference>
<dbReference type="AlphaFoldDB" id="A0A448XF19"/>
<dbReference type="PANTHER" id="PTHR10253">
    <property type="entry name" value="POLYCOMB PROTEIN"/>
    <property type="match status" value="1"/>
</dbReference>
<dbReference type="InterPro" id="IPR015943">
    <property type="entry name" value="WD40/YVTN_repeat-like_dom_sf"/>
</dbReference>
<dbReference type="SUPFAM" id="SSF50978">
    <property type="entry name" value="WD40 repeat-like"/>
    <property type="match status" value="1"/>
</dbReference>
<evidence type="ECO:0000256" key="1">
    <source>
        <dbReference type="ARBA" id="ARBA00022574"/>
    </source>
</evidence>
<dbReference type="InterPro" id="IPR036322">
    <property type="entry name" value="WD40_repeat_dom_sf"/>
</dbReference>
<proteinExistence type="predicted"/>
<keyword evidence="2" id="KW-0677">Repeat</keyword>
<accession>A0A448XF19</accession>
<protein>
    <submittedName>
        <fullName evidence="5">Uncharacterized protein</fullName>
    </submittedName>
</protein>
<organism evidence="5 6">
    <name type="scientific">Protopolystoma xenopodis</name>
    <dbReference type="NCBI Taxonomy" id="117903"/>
    <lineage>
        <taxon>Eukaryota</taxon>
        <taxon>Metazoa</taxon>
        <taxon>Spiralia</taxon>
        <taxon>Lophotrochozoa</taxon>
        <taxon>Platyhelminthes</taxon>
        <taxon>Monogenea</taxon>
        <taxon>Polyopisthocotylea</taxon>
        <taxon>Polystomatidea</taxon>
        <taxon>Polystomatidae</taxon>
        <taxon>Protopolystoma</taxon>
    </lineage>
</organism>
<dbReference type="Gene3D" id="2.130.10.10">
    <property type="entry name" value="YVTN repeat-like/Quinoprotein amine dehydrogenase"/>
    <property type="match status" value="1"/>
</dbReference>
<keyword evidence="4" id="KW-0804">Transcription</keyword>
<gene>
    <name evidence="5" type="ORF">PXEA_LOCUS28561</name>
</gene>
<name>A0A448XF19_9PLAT</name>
<sequence>MVPFPTLLIHFPEFSSRSAHGNYVDCARWFGGLVVSKSCENCVVLWRPGQLEDAPLSPLLSNTQMQVTGGLNFPSHLQPVLNGPGKMSFHAVPGVPTEHRINIIHQLKAPDCNLWYIRFDLDLEHQLLALGTGTGASRIYLWDLSRSEMAFSLSPQILPISFTGCGTGLGLAAGTCAAIRQTRFADDGRILLC</sequence>
<comment type="caution">
    <text evidence="5">The sequence shown here is derived from an EMBL/GenBank/DDBJ whole genome shotgun (WGS) entry which is preliminary data.</text>
</comment>
<keyword evidence="3" id="KW-0805">Transcription regulation</keyword>
<evidence type="ECO:0000256" key="4">
    <source>
        <dbReference type="ARBA" id="ARBA00023163"/>
    </source>
</evidence>
<evidence type="ECO:0000256" key="2">
    <source>
        <dbReference type="ARBA" id="ARBA00022737"/>
    </source>
</evidence>
<keyword evidence="1" id="KW-0853">WD repeat</keyword>
<feature type="non-terminal residue" evidence="5">
    <location>
        <position position="193"/>
    </location>
</feature>
<evidence type="ECO:0000313" key="6">
    <source>
        <dbReference type="Proteomes" id="UP000784294"/>
    </source>
</evidence>
<dbReference type="InterPro" id="IPR051243">
    <property type="entry name" value="PcG_WD-repeat"/>
</dbReference>
<reference evidence="5" key="1">
    <citation type="submission" date="2018-11" db="EMBL/GenBank/DDBJ databases">
        <authorList>
            <consortium name="Pathogen Informatics"/>
        </authorList>
    </citation>
    <scope>NUCLEOTIDE SEQUENCE</scope>
</reference>
<dbReference type="OrthoDB" id="7318948at2759"/>
<evidence type="ECO:0000256" key="3">
    <source>
        <dbReference type="ARBA" id="ARBA00023015"/>
    </source>
</evidence>
<evidence type="ECO:0000313" key="5">
    <source>
        <dbReference type="EMBL" id="VEL35121.1"/>
    </source>
</evidence>
<dbReference type="Proteomes" id="UP000784294">
    <property type="component" value="Unassembled WGS sequence"/>
</dbReference>